<accession>A0A023B6N0</accession>
<name>A0A023B6N0_GRENI</name>
<gene>
    <name evidence="11" type="ORF">GNI_078310</name>
</gene>
<dbReference type="PANTHER" id="PTHR28118">
    <property type="entry name" value="POLYNUCLEOTIDE 5'-TRIPHOSPHATASE-RELATED"/>
    <property type="match status" value="1"/>
</dbReference>
<evidence type="ECO:0000256" key="5">
    <source>
        <dbReference type="ARBA" id="ARBA00022801"/>
    </source>
</evidence>
<evidence type="ECO:0000256" key="6">
    <source>
        <dbReference type="ARBA" id="ARBA00023242"/>
    </source>
</evidence>
<evidence type="ECO:0000256" key="2">
    <source>
        <dbReference type="ARBA" id="ARBA00004123"/>
    </source>
</evidence>
<dbReference type="PANTHER" id="PTHR28118:SF1">
    <property type="entry name" value="POLYNUCLEOTIDE 5'-TRIPHOSPHATASE CTL1-RELATED"/>
    <property type="match status" value="1"/>
</dbReference>
<keyword evidence="12" id="KW-1185">Reference proteome</keyword>
<dbReference type="Gene3D" id="3.20.100.10">
    <property type="entry name" value="mRNA triphosphatase Cet1-like"/>
    <property type="match status" value="1"/>
</dbReference>
<evidence type="ECO:0000256" key="1">
    <source>
        <dbReference type="ARBA" id="ARBA00001946"/>
    </source>
</evidence>
<dbReference type="GO" id="GO:0006397">
    <property type="term" value="P:mRNA processing"/>
    <property type="evidence" value="ECO:0007669"/>
    <property type="project" value="UniProtKB-KW"/>
</dbReference>
<dbReference type="RefSeq" id="XP_011130566.1">
    <property type="nucleotide sequence ID" value="XM_011132264.1"/>
</dbReference>
<dbReference type="EMBL" id="AFNH02000586">
    <property type="protein sequence ID" value="EZG66637.1"/>
    <property type="molecule type" value="Genomic_DNA"/>
</dbReference>
<dbReference type="SUPFAM" id="SSF50978">
    <property type="entry name" value="WD40 repeat-like"/>
    <property type="match status" value="1"/>
</dbReference>
<comment type="similarity">
    <text evidence="3">Belongs to the fungal TPase family.</text>
</comment>
<dbReference type="InterPro" id="IPR033469">
    <property type="entry name" value="CYTH-like_dom_sf"/>
</dbReference>
<dbReference type="InterPro" id="IPR036322">
    <property type="entry name" value="WD40_repeat_dom_sf"/>
</dbReference>
<dbReference type="SUPFAM" id="SSF55154">
    <property type="entry name" value="CYTH-like phosphatases"/>
    <property type="match status" value="1"/>
</dbReference>
<evidence type="ECO:0000256" key="8">
    <source>
        <dbReference type="ARBA" id="ARBA00047740"/>
    </source>
</evidence>
<dbReference type="Proteomes" id="UP000019763">
    <property type="component" value="Unassembled WGS sequence"/>
</dbReference>
<protein>
    <recommendedName>
        <fullName evidence="7">mRNA 5'-phosphatase</fullName>
        <ecNumber evidence="7">3.6.1.74</ecNumber>
    </recommendedName>
</protein>
<dbReference type="EC" id="3.6.1.74" evidence="7"/>
<proteinExistence type="inferred from homology"/>
<dbReference type="CDD" id="cd07470">
    <property type="entry name" value="CYTH-like_mRNA_RTPase"/>
    <property type="match status" value="1"/>
</dbReference>
<reference evidence="11" key="1">
    <citation type="submission" date="2013-12" db="EMBL/GenBank/DDBJ databases">
        <authorList>
            <person name="Omoto C.K."/>
            <person name="Sibley D."/>
            <person name="Venepally P."/>
            <person name="Hadjithomas M."/>
            <person name="Karamycheva S."/>
            <person name="Brunk B."/>
            <person name="Roos D."/>
            <person name="Caler E."/>
            <person name="Lorenzi H."/>
        </authorList>
    </citation>
    <scope>NUCLEOTIDE SEQUENCE</scope>
</reference>
<evidence type="ECO:0000256" key="3">
    <source>
        <dbReference type="ARBA" id="ARBA00006345"/>
    </source>
</evidence>
<dbReference type="OrthoDB" id="272147at2759"/>
<sequence length="1139" mass="126519">MKFSLLDGSELKLDDTTISETIGEIGYYLDEILENGGSPSELEVEGRLGIISETHSDDRIKLPIETETLLQDIPFEFDHRFIGSVSEHQFYCLLKELCKRFGIPKVPFTDQPIEYEQSTADAAEESEQKMDTADGDISGDIGATSKTPSPKVAPKSHAVQQLLEPMFIETSDVFVLRKVGKEETRCRVSRNPGTGDIIEGIIKEPKLKLNVYTGRDPHEYEVEVLLSEAGQSIGDNTRTSADYRISINREIEVPRAECSQLLRFNKEKLFTRNRRRVTLPIFGVYRLDCTIVNTSGGQGNKQSYEMELEINPWVLYYHHIKKRQGDPDEKFTLIVANFIEMMRSLVACLTTSGTQELIRSTAKGQTTQVFECDLRDCAVPPEVLDKYLKQFSPVVPLIGDYSFRLETGVVLTEADVEDSCRMHLSPQELAELQERNRARLQKVYADCTVRKWSCEDLSLLYTLTPCNAIVKDFVLDGPGVVDSVYVLSAEKVFGYHVHSNRRCHESNELLDRVDPPPLPGSAMPGHIFTPSSAGECPTGNVLVNNSGRDTLVVGLTRPAVALWSKTGNRRLHKYQVEQPVLTGDACNGTYILGTVHGRLVGLDPRSAQLNNHDRKDALIGAHYFKHLRTLSDYCGLTNSSDQILRFWDWRKMDKPWAHHYHQHQITSVDTESPDLLVFGDQDGNVLTLPRLWVGRQYHALAKDLAAYDIAGPHDYHNRLRRELSEPAPPVTTGAVADCFQGGVPLFPEFSLYSNPPAVPPAIMSQRSVSVRSDASREPLRTPKSCESFFDDFLDEDAACESVAGPGDGSREVAAETATGWLQRVGGVAALGGGQVAVGKANGDIELLSLTRRSRRLAVPGTCPDAEAVLLESKIDVRFSDGTVRNLFTNQPPRGAGSLRISKYYDKVSLEKGQPEIQLPLTPKPLLDGVTLGSQWFGKSSDQHKVVNVGFALAYSFFAKLSKDGQVDPKAPGWLRDFAHSIEWDNLWISLTTPSGAFIAGYIDSIHPRLSKEKFLRYAVEDKSLANMFVNVPPTLCDVKTTHVPIELLPGNNKAKDVKLVDNVISISRFQTVDALYKFLCKQFRAGSIELCIRPPFVPAHQKVPVSQYVPLPASDIMIGELSAQLAAKGNLSIAIYVLE</sequence>
<dbReference type="GO" id="GO:0140818">
    <property type="term" value="F:mRNA 5'-triphosphate monophosphatase activity"/>
    <property type="evidence" value="ECO:0007669"/>
    <property type="project" value="UniProtKB-EC"/>
</dbReference>
<dbReference type="VEuPathDB" id="CryptoDB:GNI_078310"/>
<dbReference type="GO" id="GO:0005634">
    <property type="term" value="C:nucleus"/>
    <property type="evidence" value="ECO:0007669"/>
    <property type="project" value="UniProtKB-SubCell"/>
</dbReference>
<comment type="subcellular location">
    <subcellularLocation>
        <location evidence="2">Nucleus</location>
    </subcellularLocation>
</comment>
<evidence type="ECO:0000256" key="7">
    <source>
        <dbReference type="ARBA" id="ARBA00035028"/>
    </source>
</evidence>
<dbReference type="GeneID" id="22912853"/>
<evidence type="ECO:0000313" key="11">
    <source>
        <dbReference type="EMBL" id="EZG66637.1"/>
    </source>
</evidence>
<evidence type="ECO:0000256" key="9">
    <source>
        <dbReference type="SAM" id="MobiDB-lite"/>
    </source>
</evidence>
<keyword evidence="6" id="KW-0539">Nucleus</keyword>
<dbReference type="AlphaFoldDB" id="A0A023B6N0"/>
<comment type="caution">
    <text evidence="11">The sequence shown here is derived from an EMBL/GenBank/DDBJ whole genome shotgun (WGS) entry which is preliminary data.</text>
</comment>
<evidence type="ECO:0000256" key="4">
    <source>
        <dbReference type="ARBA" id="ARBA00022664"/>
    </source>
</evidence>
<evidence type="ECO:0000313" key="12">
    <source>
        <dbReference type="Proteomes" id="UP000019763"/>
    </source>
</evidence>
<keyword evidence="4" id="KW-0507">mRNA processing</keyword>
<feature type="domain" description="mRNA triphosphatase Cet1-like" evidence="10">
    <location>
        <begin position="239"/>
        <end position="310"/>
    </location>
</feature>
<dbReference type="InterPro" id="IPR040343">
    <property type="entry name" value="Cet1/Ctl1"/>
</dbReference>
<keyword evidence="5" id="KW-0378">Hydrolase</keyword>
<feature type="region of interest" description="Disordered" evidence="9">
    <location>
        <begin position="118"/>
        <end position="154"/>
    </location>
</feature>
<evidence type="ECO:0000259" key="10">
    <source>
        <dbReference type="Pfam" id="PF02940"/>
    </source>
</evidence>
<comment type="cofactor">
    <cofactor evidence="1">
        <name>Mg(2+)</name>
        <dbReference type="ChEBI" id="CHEBI:18420"/>
    </cofactor>
</comment>
<dbReference type="GO" id="GO:0004651">
    <property type="term" value="F:polynucleotide 5'-phosphatase activity"/>
    <property type="evidence" value="ECO:0007669"/>
    <property type="project" value="InterPro"/>
</dbReference>
<comment type="catalytic activity">
    <reaction evidence="8">
        <text>a 5'-end triphospho-ribonucleoside in mRNA + H2O = a 5'-end diphospho-ribonucleoside in mRNA + phosphate + H(+)</text>
        <dbReference type="Rhea" id="RHEA:67004"/>
        <dbReference type="Rhea" id="RHEA-COMP:17164"/>
        <dbReference type="Rhea" id="RHEA-COMP:17165"/>
        <dbReference type="ChEBI" id="CHEBI:15377"/>
        <dbReference type="ChEBI" id="CHEBI:15378"/>
        <dbReference type="ChEBI" id="CHEBI:43474"/>
        <dbReference type="ChEBI" id="CHEBI:167616"/>
        <dbReference type="ChEBI" id="CHEBI:167618"/>
        <dbReference type="EC" id="3.6.1.74"/>
    </reaction>
    <physiologicalReaction direction="left-to-right" evidence="8">
        <dbReference type="Rhea" id="RHEA:67005"/>
    </physiologicalReaction>
</comment>
<organism evidence="11 12">
    <name type="scientific">Gregarina niphandrodes</name>
    <name type="common">Septate eugregarine</name>
    <dbReference type="NCBI Taxonomy" id="110365"/>
    <lineage>
        <taxon>Eukaryota</taxon>
        <taxon>Sar</taxon>
        <taxon>Alveolata</taxon>
        <taxon>Apicomplexa</taxon>
        <taxon>Conoidasida</taxon>
        <taxon>Gregarinasina</taxon>
        <taxon>Eugregarinorida</taxon>
        <taxon>Gregarinidae</taxon>
        <taxon>Gregarina</taxon>
    </lineage>
</organism>
<dbReference type="Pfam" id="PF02940">
    <property type="entry name" value="mRNA_triPase"/>
    <property type="match status" value="1"/>
</dbReference>
<dbReference type="InterPro" id="IPR004206">
    <property type="entry name" value="mRNA_triPase_Cet1"/>
</dbReference>
<dbReference type="InterPro" id="IPR037009">
    <property type="entry name" value="mRNA_triPase_Cet1_sf"/>
</dbReference>